<sequence length="264" mass="28717">MAVPLTEPAPTATGEWVQVDLAATACQVRLVYPELAPVVREWLRDRVITEFFFTHKPPGLRVRFAVSGEDAAAVRTEFLVRALRWRYAGLISDARPAPCTPEGSRFGGPAAMAAVHRLFTVDALTWLDFHSRRTGTPAWRLSLAMLRHVVPEGVDAAVWPAVAAAGRQRPARAPDTALAAAGLRALWRRPADLRAALPPATLALADRHAVLIDPLVPRWPATPEALAWYVIFHWNRAALRVGTQILISSALGASTDEAGNGDVR</sequence>
<accession>A0A918GP68</accession>
<reference evidence="2" key="1">
    <citation type="journal article" date="2014" name="Int. J. Syst. Evol. Microbiol.">
        <title>Complete genome sequence of Corynebacterium casei LMG S-19264T (=DSM 44701T), isolated from a smear-ripened cheese.</title>
        <authorList>
            <consortium name="US DOE Joint Genome Institute (JGI-PGF)"/>
            <person name="Walter F."/>
            <person name="Albersmeier A."/>
            <person name="Kalinowski J."/>
            <person name="Ruckert C."/>
        </authorList>
    </citation>
    <scope>NUCLEOTIDE SEQUENCE</scope>
    <source>
        <strain evidence="2">JCM 3276</strain>
    </source>
</reference>
<proteinExistence type="predicted"/>
<dbReference type="RefSeq" id="WP_189213055.1">
    <property type="nucleotide sequence ID" value="NZ_BMRB01000005.1"/>
</dbReference>
<reference evidence="2" key="2">
    <citation type="submission" date="2020-09" db="EMBL/GenBank/DDBJ databases">
        <authorList>
            <person name="Sun Q."/>
            <person name="Ohkuma M."/>
        </authorList>
    </citation>
    <scope>NUCLEOTIDE SEQUENCE</scope>
    <source>
        <strain evidence="2">JCM 3276</strain>
    </source>
</reference>
<dbReference type="Pfam" id="PF14028">
    <property type="entry name" value="Lant_dehydr_C"/>
    <property type="match status" value="1"/>
</dbReference>
<dbReference type="NCBIfam" id="TIGR03891">
    <property type="entry name" value="thiopep_ocin"/>
    <property type="match status" value="1"/>
</dbReference>
<name>A0A918GP68_9PSEU</name>
<comment type="caution">
    <text evidence="2">The sequence shown here is derived from an EMBL/GenBank/DDBJ whole genome shotgun (WGS) entry which is preliminary data.</text>
</comment>
<dbReference type="Proteomes" id="UP000660680">
    <property type="component" value="Unassembled WGS sequence"/>
</dbReference>
<feature type="domain" description="Thiopeptide-type bacteriocin biosynthesis" evidence="1">
    <location>
        <begin position="16"/>
        <end position="150"/>
    </location>
</feature>
<dbReference type="AlphaFoldDB" id="A0A918GP68"/>
<dbReference type="InterPro" id="IPR023809">
    <property type="entry name" value="Thiopep_bacteriocin_synth_dom"/>
</dbReference>
<protein>
    <recommendedName>
        <fullName evidence="1">Thiopeptide-type bacteriocin biosynthesis domain-containing protein</fullName>
    </recommendedName>
</protein>
<evidence type="ECO:0000259" key="1">
    <source>
        <dbReference type="Pfam" id="PF14028"/>
    </source>
</evidence>
<evidence type="ECO:0000313" key="3">
    <source>
        <dbReference type="Proteomes" id="UP000660680"/>
    </source>
</evidence>
<organism evidence="2 3">
    <name type="scientific">Actinokineospora fastidiosa</name>
    <dbReference type="NCBI Taxonomy" id="1816"/>
    <lineage>
        <taxon>Bacteria</taxon>
        <taxon>Bacillati</taxon>
        <taxon>Actinomycetota</taxon>
        <taxon>Actinomycetes</taxon>
        <taxon>Pseudonocardiales</taxon>
        <taxon>Pseudonocardiaceae</taxon>
        <taxon>Actinokineospora</taxon>
    </lineage>
</organism>
<gene>
    <name evidence="2" type="ORF">GCM10010171_50320</name>
</gene>
<keyword evidence="3" id="KW-1185">Reference proteome</keyword>
<evidence type="ECO:0000313" key="2">
    <source>
        <dbReference type="EMBL" id="GGS49156.1"/>
    </source>
</evidence>
<dbReference type="EMBL" id="BMRB01000005">
    <property type="protein sequence ID" value="GGS49156.1"/>
    <property type="molecule type" value="Genomic_DNA"/>
</dbReference>